<dbReference type="CDD" id="cd07332">
    <property type="entry name" value="M48C_Oma1_like"/>
    <property type="match status" value="1"/>
</dbReference>
<dbReference type="GO" id="GO:0016020">
    <property type="term" value="C:membrane"/>
    <property type="evidence" value="ECO:0007669"/>
    <property type="project" value="TreeGrafter"/>
</dbReference>
<evidence type="ECO:0000259" key="7">
    <source>
        <dbReference type="Pfam" id="PF01435"/>
    </source>
</evidence>
<keyword evidence="3 6" id="KW-0378">Hydrolase</keyword>
<evidence type="ECO:0000256" key="5">
    <source>
        <dbReference type="ARBA" id="ARBA00023049"/>
    </source>
</evidence>
<evidence type="ECO:0000256" key="4">
    <source>
        <dbReference type="ARBA" id="ARBA00022833"/>
    </source>
</evidence>
<proteinExistence type="inferred from homology"/>
<comment type="cofactor">
    <cofactor evidence="6">
        <name>Zn(2+)</name>
        <dbReference type="ChEBI" id="CHEBI:29105"/>
    </cofactor>
    <text evidence="6">Binds 1 zinc ion per subunit.</text>
</comment>
<keyword evidence="9" id="KW-1185">Reference proteome</keyword>
<feature type="domain" description="Peptidase M48" evidence="7">
    <location>
        <begin position="150"/>
        <end position="324"/>
    </location>
</feature>
<evidence type="ECO:0000313" key="9">
    <source>
        <dbReference type="Proteomes" id="UP001165413"/>
    </source>
</evidence>
<keyword evidence="4 6" id="KW-0862">Zinc</keyword>
<organism evidence="8 9">
    <name type="scientific">Opacimonas viscosa</name>
    <dbReference type="NCBI Taxonomy" id="2961944"/>
    <lineage>
        <taxon>Bacteria</taxon>
        <taxon>Pseudomonadati</taxon>
        <taxon>Pseudomonadota</taxon>
        <taxon>Gammaproteobacteria</taxon>
        <taxon>Alteromonadales</taxon>
        <taxon>Alteromonadaceae</taxon>
        <taxon>Opacimonas</taxon>
    </lineage>
</organism>
<dbReference type="AlphaFoldDB" id="A0AA42BPV7"/>
<dbReference type="EMBL" id="JANATA010000012">
    <property type="protein sequence ID" value="MCP3428861.1"/>
    <property type="molecule type" value="Genomic_DNA"/>
</dbReference>
<dbReference type="PANTHER" id="PTHR22726:SF1">
    <property type="entry name" value="METALLOENDOPEPTIDASE OMA1, MITOCHONDRIAL"/>
    <property type="match status" value="1"/>
</dbReference>
<evidence type="ECO:0000313" key="8">
    <source>
        <dbReference type="EMBL" id="MCP3428861.1"/>
    </source>
</evidence>
<sequence>MIKGQYFDGTSAQGKTARLSWSTLASPLVLLPDEALSLSVEVTSIQGSQVFFKDGTSFMGDATLPTDFCAAYQPSILNWIRQLEVFSVKKSLVLGTCFILCVVVLRFSIEVLAPVITDFVPVDAEIALGQETYEAMYDQHFLPSKLSIAERKRLQRAYDELWAVSNLKHKPTLHFKQAPDIGANALAFPGGPIVVTDELVHLLRDEALVEAVIAHELAHVEHRHSLQKVVIVAGTLAVASVIFGAEEGLSEELVAAVVNLYAFQHSQKFELASDQYAVDLLMKAGRDSAAVSESLALLLANSPEKEGLSLFSTHPEKQARLDALN</sequence>
<dbReference type="Pfam" id="PF01435">
    <property type="entry name" value="Peptidase_M48"/>
    <property type="match status" value="1"/>
</dbReference>
<dbReference type="InterPro" id="IPR051156">
    <property type="entry name" value="Mito/Outer_Membr_Metalloprot"/>
</dbReference>
<dbReference type="PANTHER" id="PTHR22726">
    <property type="entry name" value="METALLOENDOPEPTIDASE OMA1"/>
    <property type="match status" value="1"/>
</dbReference>
<evidence type="ECO:0000256" key="3">
    <source>
        <dbReference type="ARBA" id="ARBA00022801"/>
    </source>
</evidence>
<gene>
    <name evidence="8" type="ORF">NLF92_07865</name>
</gene>
<name>A0AA42BPV7_9ALTE</name>
<reference evidence="8" key="1">
    <citation type="submission" date="2022-07" db="EMBL/GenBank/DDBJ databases">
        <title>Characterization of the Novel Bacterium Alteromonas immobilis LMIT006 and Alteromonas gregis LMIT007.</title>
        <authorList>
            <person name="Lin X."/>
        </authorList>
    </citation>
    <scope>NUCLEOTIDE SEQUENCE</scope>
    <source>
        <strain evidence="8">LMIT007</strain>
    </source>
</reference>
<comment type="caution">
    <text evidence="8">The sequence shown here is derived from an EMBL/GenBank/DDBJ whole genome shotgun (WGS) entry which is preliminary data.</text>
</comment>
<dbReference type="RefSeq" id="WP_254100547.1">
    <property type="nucleotide sequence ID" value="NZ_JANATA010000012.1"/>
</dbReference>
<keyword evidence="2" id="KW-0479">Metal-binding</keyword>
<dbReference type="GO" id="GO:0046872">
    <property type="term" value="F:metal ion binding"/>
    <property type="evidence" value="ECO:0007669"/>
    <property type="project" value="UniProtKB-KW"/>
</dbReference>
<evidence type="ECO:0000256" key="1">
    <source>
        <dbReference type="ARBA" id="ARBA00022670"/>
    </source>
</evidence>
<keyword evidence="1 6" id="KW-0645">Protease</keyword>
<dbReference type="GO" id="GO:0004222">
    <property type="term" value="F:metalloendopeptidase activity"/>
    <property type="evidence" value="ECO:0007669"/>
    <property type="project" value="InterPro"/>
</dbReference>
<dbReference type="Proteomes" id="UP001165413">
    <property type="component" value="Unassembled WGS sequence"/>
</dbReference>
<evidence type="ECO:0000256" key="6">
    <source>
        <dbReference type="RuleBase" id="RU003983"/>
    </source>
</evidence>
<accession>A0AA42BPV7</accession>
<dbReference type="GO" id="GO:0051603">
    <property type="term" value="P:proteolysis involved in protein catabolic process"/>
    <property type="evidence" value="ECO:0007669"/>
    <property type="project" value="TreeGrafter"/>
</dbReference>
<dbReference type="Gene3D" id="3.30.2010.10">
    <property type="entry name" value="Metalloproteases ('zincins'), catalytic domain"/>
    <property type="match status" value="1"/>
</dbReference>
<evidence type="ECO:0000256" key="2">
    <source>
        <dbReference type="ARBA" id="ARBA00022723"/>
    </source>
</evidence>
<keyword evidence="5 6" id="KW-0482">Metalloprotease</keyword>
<protein>
    <submittedName>
        <fullName evidence="8">M48 family metallopeptidase</fullName>
    </submittedName>
</protein>
<dbReference type="InterPro" id="IPR001915">
    <property type="entry name" value="Peptidase_M48"/>
</dbReference>
<comment type="similarity">
    <text evidence="6">Belongs to the peptidase M48 family.</text>
</comment>